<dbReference type="InterPro" id="IPR006528">
    <property type="entry name" value="Phage_head_morphogenesis_dom"/>
</dbReference>
<feature type="domain" description="Phage head morphogenesis" evidence="1">
    <location>
        <begin position="163"/>
        <end position="270"/>
    </location>
</feature>
<accession>A0A085AQL7</accession>
<organism evidence="2 3">
    <name type="scientific">Trabulsiella guamensis ATCC 49490</name>
    <dbReference type="NCBI Taxonomy" id="1005994"/>
    <lineage>
        <taxon>Bacteria</taxon>
        <taxon>Pseudomonadati</taxon>
        <taxon>Pseudomonadota</taxon>
        <taxon>Gammaproteobacteria</taxon>
        <taxon>Enterobacterales</taxon>
        <taxon>Enterobacteriaceae</taxon>
        <taxon>Trabulsiella</taxon>
    </lineage>
</organism>
<comment type="caution">
    <text evidence="2">The sequence shown here is derived from an EMBL/GenBank/DDBJ whole genome shotgun (WGS) entry which is preliminary data.</text>
</comment>
<dbReference type="Proteomes" id="UP000028630">
    <property type="component" value="Unassembled WGS sequence"/>
</dbReference>
<gene>
    <name evidence="2" type="ORF">GTGU_00300</name>
</gene>
<reference evidence="3" key="1">
    <citation type="submission" date="2014-05" db="EMBL/GenBank/DDBJ databases">
        <title>ATOL: Assembling a taxonomically balanced genome-scale reconstruction of the evolutionary history of the Enterobacteriaceae.</title>
        <authorList>
            <person name="Plunkett G. III"/>
            <person name="Neeno-Eckwall E.C."/>
            <person name="Glasner J.D."/>
            <person name="Perna N.T."/>
        </authorList>
    </citation>
    <scope>NUCLEOTIDE SEQUENCE [LARGE SCALE GENOMIC DNA]</scope>
    <source>
        <strain evidence="3">ATCC 49490</strain>
    </source>
</reference>
<dbReference type="eggNOG" id="COG2369">
    <property type="taxonomic scope" value="Bacteria"/>
</dbReference>
<dbReference type="AlphaFoldDB" id="A0A085AQL7"/>
<dbReference type="RefSeq" id="WP_038153659.1">
    <property type="nucleotide sequence ID" value="NZ_JMTB01000018.1"/>
</dbReference>
<evidence type="ECO:0000313" key="2">
    <source>
        <dbReference type="EMBL" id="KFC12512.1"/>
    </source>
</evidence>
<protein>
    <submittedName>
        <fullName evidence="2">Methyl-accepting chemotaxis protein</fullName>
    </submittedName>
</protein>
<dbReference type="EMBL" id="JMTB01000018">
    <property type="protein sequence ID" value="KFC12512.1"/>
    <property type="molecule type" value="Genomic_DNA"/>
</dbReference>
<name>A0A085AQL7_9ENTR</name>
<evidence type="ECO:0000259" key="1">
    <source>
        <dbReference type="Pfam" id="PF04233"/>
    </source>
</evidence>
<dbReference type="OrthoDB" id="6909980at2"/>
<dbReference type="Pfam" id="PF04233">
    <property type="entry name" value="Phage_Mu_F"/>
    <property type="match status" value="1"/>
</dbReference>
<evidence type="ECO:0000313" key="3">
    <source>
        <dbReference type="Proteomes" id="UP000028630"/>
    </source>
</evidence>
<keyword evidence="3" id="KW-1185">Reference proteome</keyword>
<sequence>MATKKTKPPILPRNYQDPTGADALERRAMKDFARRMNKIGKAYKSALDKIPSSLAVNARYEYQLNPTLLSIILNDASYLVDQVLLEGGDYDLWFYEYIDLASEKGTGQSFYNLSQQSPVYASGRESLASILASDPYQQRMALVHARVFEEMKGLSADVKRDMARVLTDGVGRGLNPLDIARNLTDQTGIEKRRANRIARTEVTTALRRARWDEAESSMDDLGLNIRLLHLSALSPTTRIKHALRHAHTYTVQAVRDWYAVDANAINCKCGQVEVLVDADGNPLYPNVIEMAKKEFDSHWKKMKVNHSACHCCKKAA</sequence>
<proteinExistence type="predicted"/>